<dbReference type="Pfam" id="PF00535">
    <property type="entry name" value="Glycos_transf_2"/>
    <property type="match status" value="1"/>
</dbReference>
<dbReference type="SUPFAM" id="SSF53448">
    <property type="entry name" value="Nucleotide-diphospho-sugar transferases"/>
    <property type="match status" value="2"/>
</dbReference>
<dbReference type="GO" id="GO:0016758">
    <property type="term" value="F:hexosyltransferase activity"/>
    <property type="evidence" value="ECO:0007669"/>
    <property type="project" value="UniProtKB-ARBA"/>
</dbReference>
<dbReference type="RefSeq" id="WP_145176687.1">
    <property type="nucleotide sequence ID" value="NZ_CP037422.1"/>
</dbReference>
<reference evidence="2 3" key="1">
    <citation type="submission" date="2019-03" db="EMBL/GenBank/DDBJ databases">
        <title>Deep-cultivation of Planctomycetes and their phenomic and genomic characterization uncovers novel biology.</title>
        <authorList>
            <person name="Wiegand S."/>
            <person name="Jogler M."/>
            <person name="Boedeker C."/>
            <person name="Pinto D."/>
            <person name="Vollmers J."/>
            <person name="Rivas-Marin E."/>
            <person name="Kohn T."/>
            <person name="Peeters S.H."/>
            <person name="Heuer A."/>
            <person name="Rast P."/>
            <person name="Oberbeckmann S."/>
            <person name="Bunk B."/>
            <person name="Jeske O."/>
            <person name="Meyerdierks A."/>
            <person name="Storesund J.E."/>
            <person name="Kallscheuer N."/>
            <person name="Luecker S."/>
            <person name="Lage O.M."/>
            <person name="Pohl T."/>
            <person name="Merkel B.J."/>
            <person name="Hornburger P."/>
            <person name="Mueller R.-W."/>
            <person name="Bruemmer F."/>
            <person name="Labrenz M."/>
            <person name="Spormann A.M."/>
            <person name="Op den Camp H."/>
            <person name="Overmann J."/>
            <person name="Amann R."/>
            <person name="Jetten M.S.M."/>
            <person name="Mascher T."/>
            <person name="Medema M.H."/>
            <person name="Devos D.P."/>
            <person name="Kaster A.-K."/>
            <person name="Ovreas L."/>
            <person name="Rohde M."/>
            <person name="Galperin M.Y."/>
            <person name="Jogler C."/>
        </authorList>
    </citation>
    <scope>NUCLEOTIDE SEQUENCE [LARGE SCALE GENOMIC DNA]</scope>
    <source>
        <strain evidence="2 3">V202</strain>
    </source>
</reference>
<feature type="domain" description="Glycosyltransferase 2-like" evidence="1">
    <location>
        <begin position="96"/>
        <end position="226"/>
    </location>
</feature>
<sequence>MSTLISSANKISRFPSFSCIHRGDVIGTASVPQTRQGKQVLPVYECRIHKKCIAKGSLKKNGIASCVNCRDRNKSLAHLARLEANNAEQTRYDLDVFVPYFRNLHLVPQTIDSILWQTNVKPFVHLVNDCSREDDAELKRRYGHLLNIRWHKTKKNSGPYAIANGLFYHMVSDVIGIVDSDDIILPTHFEKALSALKENEADVYGSSMQQFLNPLENHNTRNATIVERVPVIDSGARPDCIPYPRIINGTMVIKKKTFRDLNGFDGSMFCGADTEFSQRLQFPSDFNIKLHISKEITALRRVCSNSLSNSDTRFGLKSFERDAVTKASVKRYNLWKSQKKIDPTAFGNLHACKDVFEQLPPVSFLREGRKTACIATIPRRVYALEATLNSLIDQVDSIKIYLNNFKHIPDFLKNDKIELIFGDNRRKGSTKFFWADKITGYIFTCDDDLVYPSDYVQVMSTAIDRYKCLVGAHGNILKPGKITNYYKDRTVLDARKAVPKDTFVDILGTGAIAFHTDDIKMSMDDMDMPDMEDIAIFKLSYNHSYTKVVVAHPEGWFQSSTHNNDLGLYGDAVLDGSKETEVINEHKNHR</sequence>
<dbReference type="PANTHER" id="PTHR22916:SF3">
    <property type="entry name" value="UDP-GLCNAC:BETAGAL BETA-1,3-N-ACETYLGLUCOSAMINYLTRANSFERASE-LIKE PROTEIN 1"/>
    <property type="match status" value="1"/>
</dbReference>
<keyword evidence="2" id="KW-0808">Transferase</keyword>
<protein>
    <submittedName>
        <fullName evidence="2">Glycosyl transferase family 2</fullName>
    </submittedName>
</protein>
<accession>A0A517WX67</accession>
<dbReference type="Proteomes" id="UP000318384">
    <property type="component" value="Chromosome"/>
</dbReference>
<gene>
    <name evidence="2" type="ORF">V202x_32310</name>
</gene>
<dbReference type="Gene3D" id="3.90.550.10">
    <property type="entry name" value="Spore Coat Polysaccharide Biosynthesis Protein SpsA, Chain A"/>
    <property type="match status" value="1"/>
</dbReference>
<organism evidence="2 3">
    <name type="scientific">Gimesia aquarii</name>
    <dbReference type="NCBI Taxonomy" id="2527964"/>
    <lineage>
        <taxon>Bacteria</taxon>
        <taxon>Pseudomonadati</taxon>
        <taxon>Planctomycetota</taxon>
        <taxon>Planctomycetia</taxon>
        <taxon>Planctomycetales</taxon>
        <taxon>Planctomycetaceae</taxon>
        <taxon>Gimesia</taxon>
    </lineage>
</organism>
<dbReference type="InterPro" id="IPR001173">
    <property type="entry name" value="Glyco_trans_2-like"/>
</dbReference>
<name>A0A517WX67_9PLAN</name>
<evidence type="ECO:0000313" key="3">
    <source>
        <dbReference type="Proteomes" id="UP000318384"/>
    </source>
</evidence>
<evidence type="ECO:0000313" key="2">
    <source>
        <dbReference type="EMBL" id="QDU09834.1"/>
    </source>
</evidence>
<dbReference type="CDD" id="cd00761">
    <property type="entry name" value="Glyco_tranf_GTA_type"/>
    <property type="match status" value="1"/>
</dbReference>
<dbReference type="InterPro" id="IPR029044">
    <property type="entry name" value="Nucleotide-diphossugar_trans"/>
</dbReference>
<proteinExistence type="predicted"/>
<dbReference type="PANTHER" id="PTHR22916">
    <property type="entry name" value="GLYCOSYLTRANSFERASE"/>
    <property type="match status" value="1"/>
</dbReference>
<evidence type="ECO:0000259" key="1">
    <source>
        <dbReference type="Pfam" id="PF00535"/>
    </source>
</evidence>
<dbReference type="EMBL" id="CP037422">
    <property type="protein sequence ID" value="QDU09834.1"/>
    <property type="molecule type" value="Genomic_DNA"/>
</dbReference>
<dbReference type="OrthoDB" id="269473at2"/>
<dbReference type="AlphaFoldDB" id="A0A517WX67"/>
<keyword evidence="3" id="KW-1185">Reference proteome</keyword>